<dbReference type="Proteomes" id="UP000267081">
    <property type="component" value="Unassembled WGS sequence"/>
</dbReference>
<name>A0A427TJA6_9PSEU</name>
<dbReference type="AlphaFoldDB" id="A0A427TJA6"/>
<keyword evidence="2" id="KW-1185">Reference proteome</keyword>
<dbReference type="EMBL" id="RSEC01000021">
    <property type="protein sequence ID" value="RSD23917.1"/>
    <property type="molecule type" value="Genomic_DNA"/>
</dbReference>
<organism evidence="1 2">
    <name type="scientific">Amycolatopsis eburnea</name>
    <dbReference type="NCBI Taxonomy" id="2267691"/>
    <lineage>
        <taxon>Bacteria</taxon>
        <taxon>Bacillati</taxon>
        <taxon>Actinomycetota</taxon>
        <taxon>Actinomycetes</taxon>
        <taxon>Pseudonocardiales</taxon>
        <taxon>Pseudonocardiaceae</taxon>
        <taxon>Amycolatopsis</taxon>
    </lineage>
</organism>
<comment type="caution">
    <text evidence="1">The sequence shown here is derived from an EMBL/GenBank/DDBJ whole genome shotgun (WGS) entry which is preliminary data.</text>
</comment>
<evidence type="ECO:0000313" key="1">
    <source>
        <dbReference type="EMBL" id="RSD23917.1"/>
    </source>
</evidence>
<sequence length="63" mass="6759">MKLRLIGGSGCGNGPCPAVYETENDTLVIQGFHVDPGRAELDLPPGEDAVEIPRYILEHALGR</sequence>
<proteinExistence type="predicted"/>
<evidence type="ECO:0000313" key="2">
    <source>
        <dbReference type="Proteomes" id="UP000267081"/>
    </source>
</evidence>
<protein>
    <submittedName>
        <fullName evidence="1">Uncharacterized protein</fullName>
    </submittedName>
</protein>
<reference evidence="1 2" key="1">
    <citation type="submission" date="2018-12" db="EMBL/GenBank/DDBJ databases">
        <title>Amycolatopsis eburnea sp. nov. actinomycete associate with arbuscular mycorrhiza fungal spore.</title>
        <authorList>
            <person name="Lumyong S."/>
            <person name="Chaiya L."/>
        </authorList>
    </citation>
    <scope>NUCLEOTIDE SEQUENCE [LARGE SCALE GENOMIC DNA]</scope>
    <source>
        <strain evidence="1 2">GLM-1</strain>
    </source>
</reference>
<accession>A0A427TJA6</accession>
<gene>
    <name evidence="1" type="ORF">EIY87_05985</name>
</gene>